<keyword evidence="4" id="KW-1185">Reference proteome</keyword>
<protein>
    <submittedName>
        <fullName evidence="5">Sulfotransferase family cytosolic 1B member 1</fullName>
    </submittedName>
</protein>
<dbReference type="Pfam" id="PF00685">
    <property type="entry name" value="Sulfotransfer_1"/>
    <property type="match status" value="1"/>
</dbReference>
<dbReference type="SUPFAM" id="SSF52540">
    <property type="entry name" value="P-loop containing nucleoside triphosphate hydrolases"/>
    <property type="match status" value="1"/>
</dbReference>
<evidence type="ECO:0000256" key="1">
    <source>
        <dbReference type="ARBA" id="ARBA00005771"/>
    </source>
</evidence>
<accession>A0ABM1W140</accession>
<dbReference type="GeneID" id="101858306"/>
<dbReference type="PANTHER" id="PTHR11783">
    <property type="entry name" value="SULFOTRANSFERASE SULT"/>
    <property type="match status" value="1"/>
</dbReference>
<proteinExistence type="inferred from homology"/>
<comment type="similarity">
    <text evidence="1">Belongs to the sulfotransferase 1 family.</text>
</comment>
<sequence length="252" mass="29061">MPVCNVRDSSGDTMELYVMESKPQYFAVSAFDHDWVDNIPNYPLRDDDVMLCSYTKSGCHWVWEMGRLLLDGRTKVVGTEKEASMLEANRLLADIEEAPTPRILNTHMSGCHWVWEMGRLLLDGRTKVVGTEKEASMLEANRLLADIEDAPSPRILNTHMENTLAEVKRLSKFLGKDYDDEFLQAVIKAASFDNMKKEKKQTFTDNQGTIMFRKGKVGDWKNNFTVAQSEWFDHITRSRMLGSKLFKFRYDL</sequence>
<dbReference type="InterPro" id="IPR027417">
    <property type="entry name" value="P-loop_NTPase"/>
</dbReference>
<evidence type="ECO:0000313" key="4">
    <source>
        <dbReference type="Proteomes" id="UP000694888"/>
    </source>
</evidence>
<dbReference type="Gene3D" id="3.40.50.300">
    <property type="entry name" value="P-loop containing nucleotide triphosphate hydrolases"/>
    <property type="match status" value="2"/>
</dbReference>
<organism evidence="4 5">
    <name type="scientific">Aplysia californica</name>
    <name type="common">California sea hare</name>
    <dbReference type="NCBI Taxonomy" id="6500"/>
    <lineage>
        <taxon>Eukaryota</taxon>
        <taxon>Metazoa</taxon>
        <taxon>Spiralia</taxon>
        <taxon>Lophotrochozoa</taxon>
        <taxon>Mollusca</taxon>
        <taxon>Gastropoda</taxon>
        <taxon>Heterobranchia</taxon>
        <taxon>Euthyneura</taxon>
        <taxon>Tectipleura</taxon>
        <taxon>Aplysiida</taxon>
        <taxon>Aplysioidea</taxon>
        <taxon>Aplysiidae</taxon>
        <taxon>Aplysia</taxon>
    </lineage>
</organism>
<evidence type="ECO:0000259" key="3">
    <source>
        <dbReference type="Pfam" id="PF00685"/>
    </source>
</evidence>
<keyword evidence="2" id="KW-0808">Transferase</keyword>
<evidence type="ECO:0000256" key="2">
    <source>
        <dbReference type="ARBA" id="ARBA00022679"/>
    </source>
</evidence>
<evidence type="ECO:0000313" key="5">
    <source>
        <dbReference type="RefSeq" id="XP_035828383.1"/>
    </source>
</evidence>
<dbReference type="InterPro" id="IPR000863">
    <property type="entry name" value="Sulfotransferase_dom"/>
</dbReference>
<feature type="domain" description="Sulfotransferase" evidence="3">
    <location>
        <begin position="161"/>
        <end position="242"/>
    </location>
</feature>
<dbReference type="Proteomes" id="UP000694888">
    <property type="component" value="Unplaced"/>
</dbReference>
<reference evidence="5" key="1">
    <citation type="submission" date="2025-08" db="UniProtKB">
        <authorList>
            <consortium name="RefSeq"/>
        </authorList>
    </citation>
    <scope>IDENTIFICATION</scope>
</reference>
<gene>
    <name evidence="5" type="primary">LOC101858306</name>
</gene>
<dbReference type="RefSeq" id="XP_035828383.1">
    <property type="nucleotide sequence ID" value="XM_035972490.1"/>
</dbReference>
<name>A0ABM1W140_APLCA</name>